<evidence type="ECO:0000259" key="9">
    <source>
        <dbReference type="Pfam" id="PF01035"/>
    </source>
</evidence>
<evidence type="ECO:0000256" key="4">
    <source>
        <dbReference type="ARBA" id="ARBA00022603"/>
    </source>
</evidence>
<keyword evidence="4 10" id="KW-0489">Methyltransferase</keyword>
<evidence type="ECO:0000256" key="8">
    <source>
        <dbReference type="ARBA" id="ARBA00049348"/>
    </source>
</evidence>
<dbReference type="InterPro" id="IPR036217">
    <property type="entry name" value="MethylDNA_cys_MeTrfase_DNAb"/>
</dbReference>
<sequence length="172" mass="19016">MREHIKFAWGNSSLGHFLVAVSNNGIVTLEFGEHGGVTLDALRANCPNAEIMESQEDLATIIAKLADIVEQPGIDPGLALDMRGSEYQRQVWTVLREIPAGETTSYGALAQRLGTRDARDVTTAIAANPIAILIPCHRVIKKDGSLSGYRWGARRKRVLLERERRLMLRQKG</sequence>
<name>A0A2P7SKW7_9HYPH</name>
<evidence type="ECO:0000313" key="11">
    <source>
        <dbReference type="Proteomes" id="UP000240653"/>
    </source>
</evidence>
<keyword evidence="5 10" id="KW-0808">Transferase</keyword>
<comment type="catalytic activity">
    <reaction evidence="8">
        <text>a 6-O-methyl-2'-deoxyguanosine in DNA + L-cysteinyl-[protein] = S-methyl-L-cysteinyl-[protein] + a 2'-deoxyguanosine in DNA</text>
        <dbReference type="Rhea" id="RHEA:24000"/>
        <dbReference type="Rhea" id="RHEA-COMP:10131"/>
        <dbReference type="Rhea" id="RHEA-COMP:10132"/>
        <dbReference type="Rhea" id="RHEA-COMP:11367"/>
        <dbReference type="Rhea" id="RHEA-COMP:11368"/>
        <dbReference type="ChEBI" id="CHEBI:29950"/>
        <dbReference type="ChEBI" id="CHEBI:82612"/>
        <dbReference type="ChEBI" id="CHEBI:85445"/>
        <dbReference type="ChEBI" id="CHEBI:85448"/>
        <dbReference type="EC" id="2.1.1.63"/>
    </reaction>
</comment>
<evidence type="ECO:0000256" key="1">
    <source>
        <dbReference type="ARBA" id="ARBA00001286"/>
    </source>
</evidence>
<dbReference type="EMBL" id="PXYL01000002">
    <property type="protein sequence ID" value="PSJ63140.1"/>
    <property type="molecule type" value="Genomic_DNA"/>
</dbReference>
<dbReference type="PANTHER" id="PTHR10815">
    <property type="entry name" value="METHYLATED-DNA--PROTEIN-CYSTEINE METHYLTRANSFERASE"/>
    <property type="match status" value="1"/>
</dbReference>
<dbReference type="PROSITE" id="PS00374">
    <property type="entry name" value="MGMT"/>
    <property type="match status" value="1"/>
</dbReference>
<organism evidence="10 11">
    <name type="scientific">Pseudaminobacter soli</name>
    <name type="common">ex Li et al. 2025</name>
    <dbReference type="NCBI Taxonomy" id="1295366"/>
    <lineage>
        <taxon>Bacteria</taxon>
        <taxon>Pseudomonadati</taxon>
        <taxon>Pseudomonadota</taxon>
        <taxon>Alphaproteobacteria</taxon>
        <taxon>Hyphomicrobiales</taxon>
        <taxon>Phyllobacteriaceae</taxon>
        <taxon>Pseudaminobacter</taxon>
    </lineage>
</organism>
<dbReference type="CDD" id="cd06445">
    <property type="entry name" value="ATase"/>
    <property type="match status" value="1"/>
</dbReference>
<evidence type="ECO:0000256" key="6">
    <source>
        <dbReference type="ARBA" id="ARBA00022763"/>
    </source>
</evidence>
<evidence type="ECO:0000256" key="7">
    <source>
        <dbReference type="ARBA" id="ARBA00023204"/>
    </source>
</evidence>
<dbReference type="InterPro" id="IPR036631">
    <property type="entry name" value="MGMT_N_sf"/>
</dbReference>
<dbReference type="EC" id="2.1.1.63" evidence="3"/>
<evidence type="ECO:0000313" key="10">
    <source>
        <dbReference type="EMBL" id="PSJ63140.1"/>
    </source>
</evidence>
<comment type="caution">
    <text evidence="10">The sequence shown here is derived from an EMBL/GenBank/DDBJ whole genome shotgun (WGS) entry which is preliminary data.</text>
</comment>
<dbReference type="GO" id="GO:0003908">
    <property type="term" value="F:methylated-DNA-[protein]-cysteine S-methyltransferase activity"/>
    <property type="evidence" value="ECO:0007669"/>
    <property type="project" value="UniProtKB-EC"/>
</dbReference>
<keyword evidence="7" id="KW-0234">DNA repair</keyword>
<dbReference type="InterPro" id="IPR036388">
    <property type="entry name" value="WH-like_DNA-bd_sf"/>
</dbReference>
<dbReference type="Proteomes" id="UP000240653">
    <property type="component" value="Unassembled WGS sequence"/>
</dbReference>
<dbReference type="PANTHER" id="PTHR10815:SF14">
    <property type="entry name" value="BIFUNCTIONAL TRANSCRIPTIONAL ACTIVATOR_DNA REPAIR ENZYME ADA"/>
    <property type="match status" value="1"/>
</dbReference>
<keyword evidence="11" id="KW-1185">Reference proteome</keyword>
<proteinExistence type="inferred from homology"/>
<dbReference type="InterPro" id="IPR001497">
    <property type="entry name" value="MethylDNA_cys_MeTrfase_AS"/>
</dbReference>
<evidence type="ECO:0000256" key="3">
    <source>
        <dbReference type="ARBA" id="ARBA00011918"/>
    </source>
</evidence>
<evidence type="ECO:0000256" key="2">
    <source>
        <dbReference type="ARBA" id="ARBA00008711"/>
    </source>
</evidence>
<dbReference type="AlphaFoldDB" id="A0A2P7SKW7"/>
<accession>A0A2P7SKW7</accession>
<dbReference type="GO" id="GO:0032259">
    <property type="term" value="P:methylation"/>
    <property type="evidence" value="ECO:0007669"/>
    <property type="project" value="UniProtKB-KW"/>
</dbReference>
<dbReference type="OrthoDB" id="9802228at2"/>
<feature type="domain" description="Methylated-DNA-[protein]-cysteine S-methyltransferase DNA binding" evidence="9">
    <location>
        <begin position="87"/>
        <end position="164"/>
    </location>
</feature>
<dbReference type="SUPFAM" id="SSF46767">
    <property type="entry name" value="Methylated DNA-protein cysteine methyltransferase, C-terminal domain"/>
    <property type="match status" value="1"/>
</dbReference>
<dbReference type="GO" id="GO:0006281">
    <property type="term" value="P:DNA repair"/>
    <property type="evidence" value="ECO:0007669"/>
    <property type="project" value="UniProtKB-KW"/>
</dbReference>
<dbReference type="InterPro" id="IPR014048">
    <property type="entry name" value="MethylDNA_cys_MeTrfase_DNA-bd"/>
</dbReference>
<dbReference type="Gene3D" id="3.30.160.70">
    <property type="entry name" value="Methylated DNA-protein cysteine methyltransferase domain"/>
    <property type="match status" value="1"/>
</dbReference>
<dbReference type="Pfam" id="PF01035">
    <property type="entry name" value="DNA_binding_1"/>
    <property type="match status" value="1"/>
</dbReference>
<dbReference type="Gene3D" id="1.10.10.10">
    <property type="entry name" value="Winged helix-like DNA-binding domain superfamily/Winged helix DNA-binding domain"/>
    <property type="match status" value="1"/>
</dbReference>
<dbReference type="FunFam" id="1.10.10.10:FF:000214">
    <property type="entry name" value="Methylated-DNA--protein-cysteine methyltransferase"/>
    <property type="match status" value="1"/>
</dbReference>
<dbReference type="SUPFAM" id="SSF53155">
    <property type="entry name" value="Methylated DNA-protein cysteine methyltransferase domain"/>
    <property type="match status" value="1"/>
</dbReference>
<protein>
    <recommendedName>
        <fullName evidence="3">methylated-DNA--[protein]-cysteine S-methyltransferase</fullName>
        <ecNumber evidence="3">2.1.1.63</ecNumber>
    </recommendedName>
</protein>
<reference evidence="10 11" key="1">
    <citation type="submission" date="2018-03" db="EMBL/GenBank/DDBJ databases">
        <title>The draft genome of Mesorhizobium soli JCM 19897.</title>
        <authorList>
            <person name="Li L."/>
            <person name="Liu L."/>
            <person name="Liang L."/>
            <person name="Wang T."/>
            <person name="Zhang X."/>
        </authorList>
    </citation>
    <scope>NUCLEOTIDE SEQUENCE [LARGE SCALE GENOMIC DNA]</scope>
    <source>
        <strain evidence="10 11">JCM 19897</strain>
    </source>
</reference>
<dbReference type="NCBIfam" id="TIGR00589">
    <property type="entry name" value="ogt"/>
    <property type="match status" value="1"/>
</dbReference>
<gene>
    <name evidence="10" type="ORF">C7I85_03810</name>
</gene>
<comment type="similarity">
    <text evidence="2">Belongs to the MGMT family.</text>
</comment>
<keyword evidence="6" id="KW-0227">DNA damage</keyword>
<comment type="catalytic activity">
    <reaction evidence="1">
        <text>a 4-O-methyl-thymidine in DNA + L-cysteinyl-[protein] = a thymidine in DNA + S-methyl-L-cysteinyl-[protein]</text>
        <dbReference type="Rhea" id="RHEA:53428"/>
        <dbReference type="Rhea" id="RHEA-COMP:10131"/>
        <dbReference type="Rhea" id="RHEA-COMP:10132"/>
        <dbReference type="Rhea" id="RHEA-COMP:13555"/>
        <dbReference type="Rhea" id="RHEA-COMP:13556"/>
        <dbReference type="ChEBI" id="CHEBI:29950"/>
        <dbReference type="ChEBI" id="CHEBI:82612"/>
        <dbReference type="ChEBI" id="CHEBI:137386"/>
        <dbReference type="ChEBI" id="CHEBI:137387"/>
        <dbReference type="EC" id="2.1.1.63"/>
    </reaction>
</comment>
<evidence type="ECO:0000256" key="5">
    <source>
        <dbReference type="ARBA" id="ARBA00022679"/>
    </source>
</evidence>
<dbReference type="RefSeq" id="WP_106723056.1">
    <property type="nucleotide sequence ID" value="NZ_PXYL01000002.1"/>
</dbReference>